<dbReference type="EMBL" id="CDSF01000087">
    <property type="protein sequence ID" value="CEO98832.1"/>
    <property type="molecule type" value="Genomic_DNA"/>
</dbReference>
<dbReference type="AlphaFoldDB" id="A0A0G4IUC0"/>
<reference evidence="2 4" key="1">
    <citation type="submission" date="2015-02" db="EMBL/GenBank/DDBJ databases">
        <authorList>
            <person name="Chooi Y.-H."/>
        </authorList>
    </citation>
    <scope>NUCLEOTIDE SEQUENCE [LARGE SCALE GENOMIC DNA]</scope>
    <source>
        <strain evidence="2">E3</strain>
    </source>
</reference>
<proteinExistence type="predicted"/>
<protein>
    <submittedName>
        <fullName evidence="2">Uncharacterized protein</fullName>
    </submittedName>
</protein>
<evidence type="ECO:0000313" key="4">
    <source>
        <dbReference type="Proteomes" id="UP000039324"/>
    </source>
</evidence>
<keyword evidence="3" id="KW-0496">Mitochondrion</keyword>
<evidence type="ECO:0000313" key="5">
    <source>
        <dbReference type="Proteomes" id="UP000290189"/>
    </source>
</evidence>
<geneLocation type="mitochondrion" evidence="3"/>
<name>A0A0G4IUC0_PLABS</name>
<reference evidence="3 5" key="2">
    <citation type="submission" date="2018-03" db="EMBL/GenBank/DDBJ databases">
        <authorList>
            <person name="Fogelqvist J."/>
        </authorList>
    </citation>
    <scope>NUCLEOTIDE SEQUENCE [LARGE SCALE GENOMIC DNA]</scope>
</reference>
<evidence type="ECO:0000313" key="3">
    <source>
        <dbReference type="EMBL" id="SPR00549.1"/>
    </source>
</evidence>
<accession>A0A0G4IUC0</accession>
<feature type="coiled-coil region" evidence="1">
    <location>
        <begin position="145"/>
        <end position="189"/>
    </location>
</feature>
<sequence length="194" mass="23121">MGKRTAPTISFSRAMTRTALQRYTYALELLALARDPAYWRPTYDRLVNLYGRYHVPGVMDKPGVAQLLDMYDCLRVAKHTKVPRRVGQAWREVVLWNEPVVDALLDRFAVSPAPSIECAVRDHMVWLRDQDTDVEFRRQEIDLRNDLTSKRVARLRRRRQEEIEEDRRLEQQELQLQKYVEQYHKEREQPPDVD</sequence>
<keyword evidence="4" id="KW-1185">Reference proteome</keyword>
<evidence type="ECO:0000256" key="1">
    <source>
        <dbReference type="SAM" id="Coils"/>
    </source>
</evidence>
<organism evidence="2 4">
    <name type="scientific">Plasmodiophora brassicae</name>
    <name type="common">Clubroot disease agent</name>
    <dbReference type="NCBI Taxonomy" id="37360"/>
    <lineage>
        <taxon>Eukaryota</taxon>
        <taxon>Sar</taxon>
        <taxon>Rhizaria</taxon>
        <taxon>Endomyxa</taxon>
        <taxon>Phytomyxea</taxon>
        <taxon>Plasmodiophorida</taxon>
        <taxon>Plasmodiophoridae</taxon>
        <taxon>Plasmodiophora</taxon>
    </lineage>
</organism>
<dbReference type="EMBL" id="OVEO01000014">
    <property type="protein sequence ID" value="SPR00549.1"/>
    <property type="molecule type" value="Genomic_DNA"/>
</dbReference>
<evidence type="ECO:0000313" key="2">
    <source>
        <dbReference type="EMBL" id="CEO98832.1"/>
    </source>
</evidence>
<keyword evidence="1" id="KW-0175">Coiled coil</keyword>
<dbReference type="Proteomes" id="UP000039324">
    <property type="component" value="Unassembled WGS sequence"/>
</dbReference>
<dbReference type="Proteomes" id="UP000290189">
    <property type="component" value="Unassembled WGS sequence"/>
</dbReference>
<gene>
    <name evidence="2" type="ORF">PBRA_006946</name>
    <name evidence="3" type="ORF">PLBR_LOCUS7764</name>
</gene>